<evidence type="ECO:0000256" key="4">
    <source>
        <dbReference type="ARBA" id="ARBA00022679"/>
    </source>
</evidence>
<dbReference type="Pfam" id="PF24419">
    <property type="entry name" value="Cupin_NOL9"/>
    <property type="match status" value="1"/>
</dbReference>
<dbReference type="InterPro" id="IPR027417">
    <property type="entry name" value="P-loop_NTPase"/>
</dbReference>
<evidence type="ECO:0000256" key="5">
    <source>
        <dbReference type="ARBA" id="ARBA00022741"/>
    </source>
</evidence>
<dbReference type="PANTHER" id="PTHR12755">
    <property type="entry name" value="CLEAVAGE/POLYADENYLATION FACTOR IA SUBUNIT CLP1P"/>
    <property type="match status" value="1"/>
</dbReference>
<comment type="subcellular location">
    <subcellularLocation>
        <location evidence="1">Nucleus</location>
        <location evidence="1">Nucleolus</location>
    </subcellularLocation>
</comment>
<feature type="domain" description="NOL9 C-terminal" evidence="12">
    <location>
        <begin position="505"/>
        <end position="608"/>
    </location>
</feature>
<dbReference type="RefSeq" id="XP_065673212.1">
    <property type="nucleotide sequence ID" value="XM_065817140.1"/>
</dbReference>
<keyword evidence="4" id="KW-0808">Transferase</keyword>
<evidence type="ECO:0000256" key="7">
    <source>
        <dbReference type="ARBA" id="ARBA00022840"/>
    </source>
</evidence>
<proteinExistence type="inferred from homology"/>
<evidence type="ECO:0000256" key="6">
    <source>
        <dbReference type="ARBA" id="ARBA00022777"/>
    </source>
</evidence>
<dbReference type="Gene3D" id="3.40.50.300">
    <property type="entry name" value="P-loop containing nucleotide triphosphate hydrolases"/>
    <property type="match status" value="1"/>
</dbReference>
<keyword evidence="3" id="KW-0698">rRNA processing</keyword>
<keyword evidence="5" id="KW-0547">Nucleotide-binding</keyword>
<organism evidence="13 14">
    <name type="scientific">Hydra vulgaris</name>
    <name type="common">Hydra</name>
    <name type="synonym">Hydra attenuata</name>
    <dbReference type="NCBI Taxonomy" id="6087"/>
    <lineage>
        <taxon>Eukaryota</taxon>
        <taxon>Metazoa</taxon>
        <taxon>Cnidaria</taxon>
        <taxon>Hydrozoa</taxon>
        <taxon>Hydroidolina</taxon>
        <taxon>Anthoathecata</taxon>
        <taxon>Aplanulata</taxon>
        <taxon>Hydridae</taxon>
        <taxon>Hydra</taxon>
    </lineage>
</organism>
<accession>A0ABM4DFL1</accession>
<dbReference type="Pfam" id="PF16575">
    <property type="entry name" value="CLP1_P"/>
    <property type="match status" value="1"/>
</dbReference>
<dbReference type="Pfam" id="PF25467">
    <property type="entry name" value="NOL9_C"/>
    <property type="match status" value="1"/>
</dbReference>
<evidence type="ECO:0000256" key="9">
    <source>
        <dbReference type="ARBA" id="ARBA00071212"/>
    </source>
</evidence>
<keyword evidence="7" id="KW-0067">ATP-binding</keyword>
<dbReference type="InterPro" id="IPR057573">
    <property type="entry name" value="NOL9_N"/>
</dbReference>
<evidence type="ECO:0000256" key="1">
    <source>
        <dbReference type="ARBA" id="ARBA00004604"/>
    </source>
</evidence>
<keyword evidence="6" id="KW-0418">Kinase</keyword>
<dbReference type="Proteomes" id="UP001652625">
    <property type="component" value="Chromosome 14"/>
</dbReference>
<evidence type="ECO:0000259" key="10">
    <source>
        <dbReference type="Pfam" id="PF16575"/>
    </source>
</evidence>
<protein>
    <recommendedName>
        <fullName evidence="9">Polynucleotide 5'-hydroxyl-kinase NOL9</fullName>
    </recommendedName>
</protein>
<comment type="similarity">
    <text evidence="2">Belongs to the Clp1 family. NOL9/GRC3 subfamily.</text>
</comment>
<name>A0ABM4DFL1_HYDVU</name>
<dbReference type="InterPro" id="IPR032319">
    <property type="entry name" value="CLP1_P"/>
</dbReference>
<feature type="domain" description="Clp1 P-loop" evidence="10">
    <location>
        <begin position="270"/>
        <end position="408"/>
    </location>
</feature>
<evidence type="ECO:0000259" key="12">
    <source>
        <dbReference type="Pfam" id="PF25467"/>
    </source>
</evidence>
<evidence type="ECO:0000313" key="14">
    <source>
        <dbReference type="RefSeq" id="XP_065673212.1"/>
    </source>
</evidence>
<evidence type="ECO:0000256" key="3">
    <source>
        <dbReference type="ARBA" id="ARBA00022552"/>
    </source>
</evidence>
<evidence type="ECO:0000256" key="8">
    <source>
        <dbReference type="ARBA" id="ARBA00023242"/>
    </source>
</evidence>
<keyword evidence="13" id="KW-1185">Reference proteome</keyword>
<feature type="domain" description="NOL9 N-terminal" evidence="11">
    <location>
        <begin position="115"/>
        <end position="207"/>
    </location>
</feature>
<dbReference type="PANTHER" id="PTHR12755:SF3">
    <property type="entry name" value="POLYNUCLEOTIDE 5'-HYDROXYL-KINASE NOL9"/>
    <property type="match status" value="1"/>
</dbReference>
<sequence length="658" mass="74818">MAKKRFLSSKWPKNKLLSKNLMTRRSGFKFYFPFVKSQTKLHSDKLSKCDVQVKKKFKNKVKPLSTPLIEAEYKLIAKCSLPCISHSCEQVVVEKKSKEKNGCLSYFSIEEENIHGILFLQKNQKVSFNGYARINVLHGEVEINGFSAKGMSNTYDIYSPPTSALQSIRDNTNLPCSDVEKKSLIVHLSKMFKKVDESEEFIKNENFYSVILVAHLNLVMPRVMFPDALRSPLFSSVETDSVLETDSWSVVVDEILSNNYNNGCSVMFCGGKDVGKSSMARYTINRMLSRYDSVYYLECDSGQTEFTPPGILSLVKVTSPLLGPPSTHLIKPERSFFYGYISPKDSPTQYIHLIEQLLVHYYNHYATNGPLIINQQGWVKGLGLALLIDCIRIASPKYIIQIDSAEYTSRNLLVKLNSDFVGQQRGWCIDPNYKSLASNCNHGNECKFIHLNSLNNKKGSFSVNKSATTRNETTAAYFCTMYEKDFKCHGQSNLLWSPPLLSKLLPYVVKWKYLALHVMHQNVSFELILHAFNLSVVCMATINKEFIILSDDTELPSKIKENPTAEYLGMGIVRNIDPVNKLFYILTPEPPEVLQHVNALLKGNIQLPVSYLIEHPCESHPYYCHDYISVSSKVSSGMKTRFNLKRKPSRNKNSFGEK</sequence>
<gene>
    <name evidence="14" type="primary">LOC100209793</name>
</gene>
<evidence type="ECO:0000259" key="11">
    <source>
        <dbReference type="Pfam" id="PF24419"/>
    </source>
</evidence>
<keyword evidence="8" id="KW-0539">Nucleus</keyword>
<reference evidence="14" key="1">
    <citation type="submission" date="2025-08" db="UniProtKB">
        <authorList>
            <consortium name="RefSeq"/>
        </authorList>
    </citation>
    <scope>IDENTIFICATION</scope>
</reference>
<dbReference type="InterPro" id="IPR045116">
    <property type="entry name" value="Clp1/Grc3"/>
</dbReference>
<dbReference type="InterPro" id="IPR057570">
    <property type="entry name" value="NOL9_C"/>
</dbReference>
<evidence type="ECO:0000313" key="13">
    <source>
        <dbReference type="Proteomes" id="UP001652625"/>
    </source>
</evidence>
<dbReference type="GeneID" id="100209793"/>
<evidence type="ECO:0000256" key="2">
    <source>
        <dbReference type="ARBA" id="ARBA00011003"/>
    </source>
</evidence>